<feature type="transmembrane region" description="Helical" evidence="1">
    <location>
        <begin position="146"/>
        <end position="170"/>
    </location>
</feature>
<comment type="caution">
    <text evidence="2">The sequence shown here is derived from an EMBL/GenBank/DDBJ whole genome shotgun (WGS) entry which is preliminary data.</text>
</comment>
<feature type="transmembrane region" description="Helical" evidence="1">
    <location>
        <begin position="176"/>
        <end position="196"/>
    </location>
</feature>
<keyword evidence="1" id="KW-1133">Transmembrane helix</keyword>
<accession>A0A1X1WXC2</accession>
<dbReference type="RefSeq" id="WP_085172418.1">
    <property type="nucleotide sequence ID" value="NZ_LQPC01000018.1"/>
</dbReference>
<organism evidence="2 3">
    <name type="scientific">Mycolicibacterium iranicum</name>
    <name type="common">Mycobacterium iranicum</name>
    <dbReference type="NCBI Taxonomy" id="912594"/>
    <lineage>
        <taxon>Bacteria</taxon>
        <taxon>Bacillati</taxon>
        <taxon>Actinomycetota</taxon>
        <taxon>Actinomycetes</taxon>
        <taxon>Mycobacteriales</taxon>
        <taxon>Mycobacteriaceae</taxon>
        <taxon>Mycolicibacterium</taxon>
    </lineage>
</organism>
<protein>
    <submittedName>
        <fullName evidence="2">ABC transporter</fullName>
    </submittedName>
</protein>
<feature type="transmembrane region" description="Helical" evidence="1">
    <location>
        <begin position="469"/>
        <end position="490"/>
    </location>
</feature>
<feature type="transmembrane region" description="Helical" evidence="1">
    <location>
        <begin position="355"/>
        <end position="380"/>
    </location>
</feature>
<reference evidence="2 3" key="1">
    <citation type="submission" date="2016-01" db="EMBL/GenBank/DDBJ databases">
        <title>The new phylogeny of the genus Mycobacterium.</title>
        <authorList>
            <person name="Tarcisio F."/>
            <person name="Conor M."/>
            <person name="Antonella G."/>
            <person name="Elisabetta G."/>
            <person name="Giulia F.S."/>
            <person name="Sara T."/>
            <person name="Anna F."/>
            <person name="Clotilde B."/>
            <person name="Roberto B."/>
            <person name="Veronica D.S."/>
            <person name="Fabio R."/>
            <person name="Monica P."/>
            <person name="Olivier J."/>
            <person name="Enrico T."/>
            <person name="Nicola S."/>
        </authorList>
    </citation>
    <scope>NUCLEOTIDE SEQUENCE [LARGE SCALE GENOMIC DNA]</scope>
    <source>
        <strain evidence="2 3">DSM 45541</strain>
    </source>
</reference>
<evidence type="ECO:0000313" key="2">
    <source>
        <dbReference type="EMBL" id="ORV91143.1"/>
    </source>
</evidence>
<feature type="transmembrane region" description="Helical" evidence="1">
    <location>
        <begin position="401"/>
        <end position="421"/>
    </location>
</feature>
<evidence type="ECO:0000313" key="3">
    <source>
        <dbReference type="Proteomes" id="UP000193622"/>
    </source>
</evidence>
<sequence length="538" mass="55897">MSATVTAPHRHAASPSASPWTGTGHLIRLALRRDRLRLSIWVAALTLMMAYAPGAVRLAYPEEAQRQARVDLLKTPAGMMLGGPMFGGNETELGAMIANELMLTLIVATSILAILTVIRHTRTEEESGTAELVLASVVGRYARTTAALTVVIGVNAVLAMTMTAAMAAAGFGVADSAAMCLGVTAVATVFGAVAAVTAQMWRVGRAATGAAMAALALAALVRGIGDVIEPSGSALSWFSPIAWAQQMRAFVDLRWWPLALLVALTVCLVALAATLEVRRQYDDGTVASRSDRPDARTVSGVLGLHLTLQRGQITGWSVGLFVAGLAFGSMTKSLIENAEENELIARMISTQGTDGVYTTMTQFLAAAAGACVVSAVLRVHSDEQSGLGEVVLAGAISRWRWLLTAVVSATLGAAVLMFFAGLGNGIGAGATVGDLGTIPKLTLAGLAYVPALSVLAGVAALAVALRQTWIAWSAVAFVVLSLYLGALLRLPRWLIDLSPVGRTTVPLDVSVPALAVMTLAATGFTAVAGLLYRRRDAV</sequence>
<dbReference type="EMBL" id="LQPC01000018">
    <property type="protein sequence ID" value="ORV91143.1"/>
    <property type="molecule type" value="Genomic_DNA"/>
</dbReference>
<feature type="transmembrane region" description="Helical" evidence="1">
    <location>
        <begin position="313"/>
        <end position="335"/>
    </location>
</feature>
<gene>
    <name evidence="2" type="ORF">AWC12_04295</name>
</gene>
<keyword evidence="1" id="KW-0472">Membrane</keyword>
<keyword evidence="1" id="KW-0812">Transmembrane</keyword>
<evidence type="ECO:0000256" key="1">
    <source>
        <dbReference type="SAM" id="Phobius"/>
    </source>
</evidence>
<feature type="transmembrane region" description="Helical" evidence="1">
    <location>
        <begin position="255"/>
        <end position="275"/>
    </location>
</feature>
<feature type="transmembrane region" description="Helical" evidence="1">
    <location>
        <begin position="93"/>
        <end position="118"/>
    </location>
</feature>
<feature type="transmembrane region" description="Helical" evidence="1">
    <location>
        <begin position="510"/>
        <end position="532"/>
    </location>
</feature>
<feature type="transmembrane region" description="Helical" evidence="1">
    <location>
        <begin position="203"/>
        <end position="225"/>
    </location>
</feature>
<feature type="transmembrane region" description="Helical" evidence="1">
    <location>
        <begin position="441"/>
        <end position="462"/>
    </location>
</feature>
<dbReference type="AlphaFoldDB" id="A0A1X1WXC2"/>
<dbReference type="Proteomes" id="UP000193622">
    <property type="component" value="Unassembled WGS sequence"/>
</dbReference>
<proteinExistence type="predicted"/>
<name>A0A1X1WXC2_MYCIR</name>
<feature type="transmembrane region" description="Helical" evidence="1">
    <location>
        <begin position="38"/>
        <end position="60"/>
    </location>
</feature>